<keyword evidence="4 9" id="KW-0812">Transmembrane</keyword>
<dbReference type="InterPro" id="IPR005791">
    <property type="entry name" value="SecD"/>
</dbReference>
<evidence type="ECO:0000313" key="13">
    <source>
        <dbReference type="EMBL" id="SMC21233.1"/>
    </source>
</evidence>
<dbReference type="InterPro" id="IPR048631">
    <property type="entry name" value="SecD_1st"/>
</dbReference>
<dbReference type="GO" id="GO:0015450">
    <property type="term" value="F:protein-transporting ATPase activity"/>
    <property type="evidence" value="ECO:0007669"/>
    <property type="project" value="InterPro"/>
</dbReference>
<evidence type="ECO:0000256" key="9">
    <source>
        <dbReference type="HAMAP-Rule" id="MF_01463"/>
    </source>
</evidence>
<keyword evidence="5 9" id="KW-0653">Protein transport</keyword>
<gene>
    <name evidence="9" type="primary">secD</name>
    <name evidence="13" type="ORF">SAMN02745134_01220</name>
</gene>
<feature type="transmembrane region" description="Helical" evidence="9">
    <location>
        <begin position="340"/>
        <end position="362"/>
    </location>
</feature>
<comment type="function">
    <text evidence="9">Part of the Sec protein translocase complex. Interacts with the SecYEG preprotein conducting channel. SecDF uses the proton motive force (PMF) to complete protein translocation after the ATP-dependent function of SecA.</text>
</comment>
<dbReference type="RefSeq" id="WP_084114709.1">
    <property type="nucleotide sequence ID" value="NZ_FWXH01000003.1"/>
</dbReference>
<feature type="transmembrane region" description="Helical" evidence="9">
    <location>
        <begin position="301"/>
        <end position="319"/>
    </location>
</feature>
<evidence type="ECO:0000256" key="5">
    <source>
        <dbReference type="ARBA" id="ARBA00022927"/>
    </source>
</evidence>
<keyword evidence="3 9" id="KW-1003">Cell membrane</keyword>
<dbReference type="HAMAP" id="MF_01463_B">
    <property type="entry name" value="SecD_B"/>
    <property type="match status" value="1"/>
</dbReference>
<dbReference type="AlphaFoldDB" id="A0A1W1XBJ6"/>
<organism evidence="13 14">
    <name type="scientific">Clostridium acidisoli DSM 12555</name>
    <dbReference type="NCBI Taxonomy" id="1121291"/>
    <lineage>
        <taxon>Bacteria</taxon>
        <taxon>Bacillati</taxon>
        <taxon>Bacillota</taxon>
        <taxon>Clostridia</taxon>
        <taxon>Eubacteriales</taxon>
        <taxon>Clostridiaceae</taxon>
        <taxon>Clostridium</taxon>
    </lineage>
</organism>
<dbReference type="Pfam" id="PF02355">
    <property type="entry name" value="SecD_SecF_C"/>
    <property type="match status" value="1"/>
</dbReference>
<dbReference type="Pfam" id="PF21760">
    <property type="entry name" value="SecD_1st"/>
    <property type="match status" value="1"/>
</dbReference>
<sequence>MKKKSTAFFVLSVIVIAALAYIGAFGLNLGTDYKIKSLGESINKGLDLQGGVSVVEQVTDKNVSNETMNRTVELLNLRVNKMGVSETNVVKYGKDKIRVEVPGNYSEDQVLSTIGKTGKLTFVGPDNKVILTGDDVKSASPGYDQTNKPVINLALTASGTKKFSDATAKFMGQKITIAMDGETITDPTVDTIIADGNAQISGETTIDDAKQKADIINAGALPVTLKPVEVQQISATLGADALPLSVKAGLIGISIVLVLMLIWFRRPGLMADIALVLYIVLVLMVFSGLGVALSLASIAGFLLTVGMAVDANVLAFARIKEELKAGKSIKTATNSGFKNALSSIVDSNINTIIAGVVLYFLGSGEVKGFALTLVIGVLVSLFTALFVTKHLLNWAINMGLINKPEHFGVKGVDKC</sequence>
<keyword evidence="14" id="KW-1185">Reference proteome</keyword>
<dbReference type="InterPro" id="IPR022813">
    <property type="entry name" value="SecD/SecF_arch_bac"/>
</dbReference>
<feature type="transmembrane region" description="Helical" evidence="9">
    <location>
        <begin position="241"/>
        <end position="263"/>
    </location>
</feature>
<dbReference type="Proteomes" id="UP000192468">
    <property type="component" value="Unassembled WGS sequence"/>
</dbReference>
<comment type="caution">
    <text evidence="9">Lacks conserved residue(s) required for the propagation of feature annotation.</text>
</comment>
<feature type="transmembrane region" description="Helical" evidence="9">
    <location>
        <begin position="368"/>
        <end position="388"/>
    </location>
</feature>
<dbReference type="InterPro" id="IPR048634">
    <property type="entry name" value="SecD_SecF_C"/>
</dbReference>
<keyword evidence="8 9" id="KW-0472">Membrane</keyword>
<feature type="transmembrane region" description="Helical" evidence="9">
    <location>
        <begin position="275"/>
        <end position="295"/>
    </location>
</feature>
<dbReference type="InterPro" id="IPR054384">
    <property type="entry name" value="SecDF_P1_head"/>
</dbReference>
<keyword evidence="7 9" id="KW-0811">Translocation</keyword>
<protein>
    <recommendedName>
        <fullName evidence="9">Protein translocase subunit SecD</fullName>
    </recommendedName>
</protein>
<evidence type="ECO:0000256" key="6">
    <source>
        <dbReference type="ARBA" id="ARBA00022989"/>
    </source>
</evidence>
<comment type="similarity">
    <text evidence="9">Belongs to the SecD/SecF family. SecD subfamily.</text>
</comment>
<evidence type="ECO:0000259" key="11">
    <source>
        <dbReference type="Pfam" id="PF21760"/>
    </source>
</evidence>
<dbReference type="OrthoDB" id="9805019at2"/>
<evidence type="ECO:0000256" key="3">
    <source>
        <dbReference type="ARBA" id="ARBA00022475"/>
    </source>
</evidence>
<keyword evidence="2 9" id="KW-0813">Transport</keyword>
<accession>A0A1W1XBJ6</accession>
<dbReference type="NCBIfam" id="TIGR00916">
    <property type="entry name" value="2A0604s01"/>
    <property type="match status" value="1"/>
</dbReference>
<feature type="domain" description="Protein export membrane protein SecD/SecF C-terminal" evidence="10">
    <location>
        <begin position="228"/>
        <end position="395"/>
    </location>
</feature>
<reference evidence="13 14" key="1">
    <citation type="submission" date="2017-04" db="EMBL/GenBank/DDBJ databases">
        <authorList>
            <person name="Afonso C.L."/>
            <person name="Miller P.J."/>
            <person name="Scott M.A."/>
            <person name="Spackman E."/>
            <person name="Goraichik I."/>
            <person name="Dimitrov K.M."/>
            <person name="Suarez D.L."/>
            <person name="Swayne D.E."/>
        </authorList>
    </citation>
    <scope>NUCLEOTIDE SEQUENCE [LARGE SCALE GENOMIC DNA]</scope>
    <source>
        <strain evidence="13 14">DSM 12555</strain>
    </source>
</reference>
<dbReference type="PANTHER" id="PTHR30081:SF1">
    <property type="entry name" value="PROTEIN TRANSLOCASE SUBUNIT SECD"/>
    <property type="match status" value="1"/>
</dbReference>
<dbReference type="Gene3D" id="3.30.70.3220">
    <property type="match status" value="1"/>
</dbReference>
<dbReference type="InterPro" id="IPR055344">
    <property type="entry name" value="SecD_SecF_C_bact"/>
</dbReference>
<evidence type="ECO:0000313" key="14">
    <source>
        <dbReference type="Proteomes" id="UP000192468"/>
    </source>
</evidence>
<feature type="domain" description="SecDF P1 head subdomain" evidence="12">
    <location>
        <begin position="126"/>
        <end position="223"/>
    </location>
</feature>
<dbReference type="GO" id="GO:0043952">
    <property type="term" value="P:protein transport by the Sec complex"/>
    <property type="evidence" value="ECO:0007669"/>
    <property type="project" value="UniProtKB-UniRule"/>
</dbReference>
<evidence type="ECO:0000256" key="8">
    <source>
        <dbReference type="ARBA" id="ARBA00023136"/>
    </source>
</evidence>
<dbReference type="STRING" id="1121291.SAMN02745134_01220"/>
<evidence type="ECO:0000259" key="12">
    <source>
        <dbReference type="Pfam" id="PF22599"/>
    </source>
</evidence>
<evidence type="ECO:0000259" key="10">
    <source>
        <dbReference type="Pfam" id="PF02355"/>
    </source>
</evidence>
<evidence type="ECO:0000256" key="7">
    <source>
        <dbReference type="ARBA" id="ARBA00023010"/>
    </source>
</evidence>
<comment type="subunit">
    <text evidence="9">Forms a complex with SecF. Part of the essential Sec protein translocation apparatus which comprises SecA, SecYEG and auxiliary proteins SecDF. Other proteins may also be involved.</text>
</comment>
<comment type="subcellular location">
    <subcellularLocation>
        <location evidence="1 9">Cell membrane</location>
        <topology evidence="1 9">Multi-pass membrane protein</topology>
    </subcellularLocation>
</comment>
<evidence type="ECO:0000256" key="2">
    <source>
        <dbReference type="ARBA" id="ARBA00022448"/>
    </source>
</evidence>
<dbReference type="PANTHER" id="PTHR30081">
    <property type="entry name" value="PROTEIN-EXPORT MEMBRANE PROTEIN SEC"/>
    <property type="match status" value="1"/>
</dbReference>
<proteinExistence type="inferred from homology"/>
<dbReference type="GO" id="GO:0005886">
    <property type="term" value="C:plasma membrane"/>
    <property type="evidence" value="ECO:0007669"/>
    <property type="project" value="UniProtKB-SubCell"/>
</dbReference>
<dbReference type="GO" id="GO:0006605">
    <property type="term" value="P:protein targeting"/>
    <property type="evidence" value="ECO:0007669"/>
    <property type="project" value="UniProtKB-UniRule"/>
</dbReference>
<dbReference type="GO" id="GO:0065002">
    <property type="term" value="P:intracellular protein transmembrane transport"/>
    <property type="evidence" value="ECO:0007669"/>
    <property type="project" value="UniProtKB-UniRule"/>
</dbReference>
<evidence type="ECO:0000256" key="4">
    <source>
        <dbReference type="ARBA" id="ARBA00022692"/>
    </source>
</evidence>
<keyword evidence="6 9" id="KW-1133">Transmembrane helix</keyword>
<dbReference type="NCBIfam" id="TIGR01129">
    <property type="entry name" value="secD"/>
    <property type="match status" value="1"/>
</dbReference>
<dbReference type="Gene3D" id="1.20.1640.10">
    <property type="entry name" value="Multidrug efflux transporter AcrB transmembrane domain"/>
    <property type="match status" value="1"/>
</dbReference>
<dbReference type="InterPro" id="IPR001036">
    <property type="entry name" value="Acrflvin-R"/>
</dbReference>
<feature type="domain" description="Protein translocase subunit SecDF P1" evidence="11">
    <location>
        <begin position="68"/>
        <end position="125"/>
    </location>
</feature>
<name>A0A1W1XBJ6_9CLOT</name>
<dbReference type="PRINTS" id="PR00702">
    <property type="entry name" value="ACRIFLAVINRP"/>
</dbReference>
<dbReference type="Pfam" id="PF22599">
    <property type="entry name" value="SecDF_P1_head"/>
    <property type="match status" value="1"/>
</dbReference>
<dbReference type="EMBL" id="FWXH01000003">
    <property type="protein sequence ID" value="SMC21233.1"/>
    <property type="molecule type" value="Genomic_DNA"/>
</dbReference>
<evidence type="ECO:0000256" key="1">
    <source>
        <dbReference type="ARBA" id="ARBA00004651"/>
    </source>
</evidence>
<dbReference type="SUPFAM" id="SSF82866">
    <property type="entry name" value="Multidrug efflux transporter AcrB transmembrane domain"/>
    <property type="match status" value="1"/>
</dbReference>